<proteinExistence type="inferred from homology"/>
<dbReference type="Pfam" id="PF13356">
    <property type="entry name" value="Arm-DNA-bind_3"/>
    <property type="match status" value="1"/>
</dbReference>
<dbReference type="PROSITE" id="PS51898">
    <property type="entry name" value="TYR_RECOMBINASE"/>
    <property type="match status" value="1"/>
</dbReference>
<dbReference type="InterPro" id="IPR050808">
    <property type="entry name" value="Phage_Integrase"/>
</dbReference>
<dbReference type="InterPro" id="IPR010998">
    <property type="entry name" value="Integrase_recombinase_N"/>
</dbReference>
<evidence type="ECO:0000256" key="3">
    <source>
        <dbReference type="ARBA" id="ARBA00023125"/>
    </source>
</evidence>
<dbReference type="RefSeq" id="WP_249060884.1">
    <property type="nucleotide sequence ID" value="NZ_JALZWP010000031.1"/>
</dbReference>
<organism evidence="6 7">
    <name type="scientific">Roseinatronobacter domitianus</name>
    <dbReference type="NCBI Taxonomy" id="2940293"/>
    <lineage>
        <taxon>Bacteria</taxon>
        <taxon>Pseudomonadati</taxon>
        <taxon>Pseudomonadota</taxon>
        <taxon>Alphaproteobacteria</taxon>
        <taxon>Rhodobacterales</taxon>
        <taxon>Paracoccaceae</taxon>
        <taxon>Roseinatronobacter</taxon>
    </lineage>
</organism>
<dbReference type="CDD" id="cd00801">
    <property type="entry name" value="INT_P4_C"/>
    <property type="match status" value="1"/>
</dbReference>
<dbReference type="SUPFAM" id="SSF56349">
    <property type="entry name" value="DNA breaking-rejoining enzymes"/>
    <property type="match status" value="1"/>
</dbReference>
<protein>
    <submittedName>
        <fullName evidence="6">Integrase arm-type DNA-binding domain-containing protein</fullName>
    </submittedName>
</protein>
<gene>
    <name evidence="6" type="ORF">M3N55_16040</name>
</gene>
<feature type="domain" description="Tyr recombinase" evidence="5">
    <location>
        <begin position="197"/>
        <end position="383"/>
    </location>
</feature>
<comment type="caution">
    <text evidence="6">The sequence shown here is derived from an EMBL/GenBank/DDBJ whole genome shotgun (WGS) entry which is preliminary data.</text>
</comment>
<dbReference type="PANTHER" id="PTHR30629:SF2">
    <property type="entry name" value="PROPHAGE INTEGRASE INTS-RELATED"/>
    <property type="match status" value="1"/>
</dbReference>
<evidence type="ECO:0000259" key="5">
    <source>
        <dbReference type="PROSITE" id="PS51898"/>
    </source>
</evidence>
<dbReference type="Gene3D" id="3.30.160.390">
    <property type="entry name" value="Integrase, DNA-binding domain"/>
    <property type="match status" value="1"/>
</dbReference>
<keyword evidence="3 6" id="KW-0238">DNA-binding</keyword>
<dbReference type="Gene3D" id="1.10.443.10">
    <property type="entry name" value="Intergrase catalytic core"/>
    <property type="match status" value="1"/>
</dbReference>
<name>A0ABT0M5V4_9RHOB</name>
<reference evidence="6 7" key="1">
    <citation type="submission" date="2022-05" db="EMBL/GenBank/DDBJ databases">
        <title>Seasonal and diel survey of microbial diversity of the Tyrrhenian coast.</title>
        <authorList>
            <person name="Gattoni G."/>
            <person name="Corral P."/>
        </authorList>
    </citation>
    <scope>NUCLEOTIDE SEQUENCE [LARGE SCALE GENOMIC DNA]</scope>
    <source>
        <strain evidence="6 7">V10</strain>
    </source>
</reference>
<dbReference type="InterPro" id="IPR053876">
    <property type="entry name" value="Phage_int_M"/>
</dbReference>
<dbReference type="EMBL" id="JALZWP010000031">
    <property type="protein sequence ID" value="MCL1630228.1"/>
    <property type="molecule type" value="Genomic_DNA"/>
</dbReference>
<dbReference type="InterPro" id="IPR011010">
    <property type="entry name" value="DNA_brk_join_enz"/>
</dbReference>
<dbReference type="Pfam" id="PF22022">
    <property type="entry name" value="Phage_int_M"/>
    <property type="match status" value="1"/>
</dbReference>
<dbReference type="InterPro" id="IPR038488">
    <property type="entry name" value="Integrase_DNA-bd_sf"/>
</dbReference>
<keyword evidence="2" id="KW-0229">DNA integration</keyword>
<dbReference type="Gene3D" id="1.10.150.130">
    <property type="match status" value="1"/>
</dbReference>
<dbReference type="InterPro" id="IPR025166">
    <property type="entry name" value="Integrase_DNA_bind_dom"/>
</dbReference>
<evidence type="ECO:0000256" key="1">
    <source>
        <dbReference type="ARBA" id="ARBA00008857"/>
    </source>
</evidence>
<dbReference type="GO" id="GO:0003677">
    <property type="term" value="F:DNA binding"/>
    <property type="evidence" value="ECO:0007669"/>
    <property type="project" value="UniProtKB-KW"/>
</dbReference>
<evidence type="ECO:0000256" key="2">
    <source>
        <dbReference type="ARBA" id="ARBA00022908"/>
    </source>
</evidence>
<dbReference type="InterPro" id="IPR013762">
    <property type="entry name" value="Integrase-like_cat_sf"/>
</dbReference>
<evidence type="ECO:0000256" key="4">
    <source>
        <dbReference type="ARBA" id="ARBA00023172"/>
    </source>
</evidence>
<evidence type="ECO:0000313" key="6">
    <source>
        <dbReference type="EMBL" id="MCL1630228.1"/>
    </source>
</evidence>
<keyword evidence="4" id="KW-0233">DNA recombination</keyword>
<dbReference type="InterPro" id="IPR002104">
    <property type="entry name" value="Integrase_catalytic"/>
</dbReference>
<dbReference type="Proteomes" id="UP001202550">
    <property type="component" value="Unassembled WGS sequence"/>
</dbReference>
<dbReference type="PANTHER" id="PTHR30629">
    <property type="entry name" value="PROPHAGE INTEGRASE"/>
    <property type="match status" value="1"/>
</dbReference>
<evidence type="ECO:0000313" key="7">
    <source>
        <dbReference type="Proteomes" id="UP001202550"/>
    </source>
</evidence>
<sequence>MPLTDTQIRSLKPKDKPYKVSDFQGLYVTVASSGSRLWHMKYRIEGREKRLSFGAYPAVSLAQARKLRDDARARLAAGEDPGEVKKEDKRQKLLVQETTFAKLAEAYKTKAEKEGRADATKIKTEWLLGMAIDAFGNKPIAEVTSPMVLACLRRVEAKGNHETAKRLRAKIGAVFRYAIASGVVDHDPTFALRDALIRPKVKSRSAITDPNALGGLLRSIDGFQGQVTTRIALRLLAILAQRPGELRQATWAEFDLEKAIWLIPADRMKMRVPHSVPLPSQAVALLKDLKRITSNGVFLFPSLRSVSRPMSENILNGALRRLGYDGDEMTAHGFRATFSTLANESGLWNPDAIERALAHVDGNKIRRIYARGEFWEERVRLADWWAGYLDEVEAGSPKSQ</sequence>
<keyword evidence="7" id="KW-1185">Reference proteome</keyword>
<comment type="similarity">
    <text evidence="1">Belongs to the 'phage' integrase family.</text>
</comment>
<dbReference type="Pfam" id="PF00589">
    <property type="entry name" value="Phage_integrase"/>
    <property type="match status" value="1"/>
</dbReference>
<accession>A0ABT0M5V4</accession>